<dbReference type="Gene3D" id="3.10.20.370">
    <property type="match status" value="1"/>
</dbReference>
<dbReference type="PANTHER" id="PTHR37984">
    <property type="entry name" value="PROTEIN CBG26694"/>
    <property type="match status" value="1"/>
</dbReference>
<evidence type="ECO:0000256" key="8">
    <source>
        <dbReference type="SAM" id="MobiDB-lite"/>
    </source>
</evidence>
<evidence type="ECO:0000313" key="13">
    <source>
        <dbReference type="EMBL" id="GBM50889.1"/>
    </source>
</evidence>
<dbReference type="EMBL" id="BGPR01098903">
    <property type="protein sequence ID" value="GBM50844.1"/>
    <property type="molecule type" value="Genomic_DNA"/>
</dbReference>
<dbReference type="SUPFAM" id="SSF56672">
    <property type="entry name" value="DNA/RNA polymerases"/>
    <property type="match status" value="1"/>
</dbReference>
<dbReference type="InterPro" id="IPR041373">
    <property type="entry name" value="RT_RNaseH"/>
</dbReference>
<evidence type="ECO:0000256" key="1">
    <source>
        <dbReference type="ARBA" id="ARBA00012493"/>
    </source>
</evidence>
<dbReference type="Proteomes" id="UP000499080">
    <property type="component" value="Unassembled WGS sequence"/>
</dbReference>
<dbReference type="GO" id="GO:0003964">
    <property type="term" value="F:RNA-directed DNA polymerase activity"/>
    <property type="evidence" value="ECO:0007669"/>
    <property type="project" value="UniProtKB-KW"/>
</dbReference>
<dbReference type="EMBL" id="BGPR01098917">
    <property type="protein sequence ID" value="GBM50910.1"/>
    <property type="molecule type" value="Genomic_DNA"/>
</dbReference>
<dbReference type="AlphaFoldDB" id="A0A4Y2GDR5"/>
<dbReference type="GO" id="GO:0016787">
    <property type="term" value="F:hydrolase activity"/>
    <property type="evidence" value="ECO:0007669"/>
    <property type="project" value="UniProtKB-KW"/>
</dbReference>
<gene>
    <name evidence="15" type="primary">pol_2642</name>
    <name evidence="14" type="synonym">pol_1927</name>
    <name evidence="13" type="synonym">pol_33</name>
    <name evidence="12" type="synonym">pol_4324</name>
    <name evidence="14" type="ORF">AVEN_183128_1</name>
    <name evidence="15" type="ORF">AVEN_213466_1</name>
    <name evidence="12" type="ORF">AVEN_232451_1</name>
    <name evidence="13" type="ORF">AVEN_65809_1</name>
</gene>
<keyword evidence="2" id="KW-0808">Transferase</keyword>
<evidence type="ECO:0000256" key="5">
    <source>
        <dbReference type="ARBA" id="ARBA00022759"/>
    </source>
</evidence>
<dbReference type="Pfam" id="PF17921">
    <property type="entry name" value="Integrase_H2C2"/>
    <property type="match status" value="1"/>
</dbReference>
<dbReference type="EMBL" id="BGPR01098913">
    <property type="protein sequence ID" value="GBM50889.1"/>
    <property type="molecule type" value="Genomic_DNA"/>
</dbReference>
<evidence type="ECO:0000313" key="16">
    <source>
        <dbReference type="Proteomes" id="UP000499080"/>
    </source>
</evidence>
<feature type="region of interest" description="Disordered" evidence="8">
    <location>
        <begin position="316"/>
        <end position="337"/>
    </location>
</feature>
<organism evidence="15 16">
    <name type="scientific">Araneus ventricosus</name>
    <name type="common">Orbweaver spider</name>
    <name type="synonym">Epeira ventricosa</name>
    <dbReference type="NCBI Taxonomy" id="182803"/>
    <lineage>
        <taxon>Eukaryota</taxon>
        <taxon>Metazoa</taxon>
        <taxon>Ecdysozoa</taxon>
        <taxon>Arthropoda</taxon>
        <taxon>Chelicerata</taxon>
        <taxon>Arachnida</taxon>
        <taxon>Araneae</taxon>
        <taxon>Araneomorphae</taxon>
        <taxon>Entelegynae</taxon>
        <taxon>Araneoidea</taxon>
        <taxon>Araneidae</taxon>
        <taxon>Araneus</taxon>
    </lineage>
</organism>
<dbReference type="FunFam" id="1.10.340.70:FF:000001">
    <property type="entry name" value="Retrovirus-related Pol polyprotein from transposon gypsy-like Protein"/>
    <property type="match status" value="1"/>
</dbReference>
<evidence type="ECO:0000313" key="15">
    <source>
        <dbReference type="EMBL" id="GBM50926.1"/>
    </source>
</evidence>
<dbReference type="InterPro" id="IPR043502">
    <property type="entry name" value="DNA/RNA_pol_sf"/>
</dbReference>
<accession>A0A4Y2GDR5</accession>
<evidence type="ECO:0000256" key="2">
    <source>
        <dbReference type="ARBA" id="ARBA00022679"/>
    </source>
</evidence>
<feature type="domain" description="Reverse transcriptase RNase H-like" evidence="9">
    <location>
        <begin position="2"/>
        <end position="81"/>
    </location>
</feature>
<dbReference type="Gene3D" id="1.10.340.70">
    <property type="match status" value="1"/>
</dbReference>
<evidence type="ECO:0000256" key="4">
    <source>
        <dbReference type="ARBA" id="ARBA00022722"/>
    </source>
</evidence>
<dbReference type="InterPro" id="IPR054465">
    <property type="entry name" value="Integrase_p58-like_C"/>
</dbReference>
<evidence type="ECO:0000256" key="6">
    <source>
        <dbReference type="ARBA" id="ARBA00022801"/>
    </source>
</evidence>
<evidence type="ECO:0000256" key="7">
    <source>
        <dbReference type="ARBA" id="ARBA00022918"/>
    </source>
</evidence>
<keyword evidence="6" id="KW-0378">Hydrolase</keyword>
<dbReference type="OrthoDB" id="6628746at2759"/>
<reference evidence="15 16" key="1">
    <citation type="journal article" date="2019" name="Sci. Rep.">
        <title>Orb-weaving spider Araneus ventricosus genome elucidates the spidroin gene catalogue.</title>
        <authorList>
            <person name="Kono N."/>
            <person name="Nakamura H."/>
            <person name="Ohtoshi R."/>
            <person name="Moran D.A.P."/>
            <person name="Shinohara A."/>
            <person name="Yoshida Y."/>
            <person name="Fujiwara M."/>
            <person name="Mori M."/>
            <person name="Tomita M."/>
            <person name="Arakawa K."/>
        </authorList>
    </citation>
    <scope>NUCLEOTIDE SEQUENCE [LARGE SCALE GENOMIC DNA]</scope>
</reference>
<dbReference type="CDD" id="cd09274">
    <property type="entry name" value="RNase_HI_RT_Ty3"/>
    <property type="match status" value="1"/>
</dbReference>
<comment type="caution">
    <text evidence="15">The sequence shown here is derived from an EMBL/GenBank/DDBJ whole genome shotgun (WGS) entry which is preliminary data.</text>
</comment>
<dbReference type="InterPro" id="IPR050951">
    <property type="entry name" value="Retrovirus_Pol_polyprotein"/>
</dbReference>
<keyword evidence="16" id="KW-1185">Reference proteome</keyword>
<dbReference type="InterPro" id="IPR041588">
    <property type="entry name" value="Integrase_H2C2"/>
</dbReference>
<dbReference type="EMBL" id="BGPR01098918">
    <property type="protein sequence ID" value="GBM50926.1"/>
    <property type="molecule type" value="Genomic_DNA"/>
</dbReference>
<evidence type="ECO:0000313" key="12">
    <source>
        <dbReference type="EMBL" id="GBM50844.1"/>
    </source>
</evidence>
<feature type="domain" description="Integrase p58-like C-terminal" evidence="11">
    <location>
        <begin position="265"/>
        <end position="303"/>
    </location>
</feature>
<name>A0A4Y2GDR5_ARAVE</name>
<dbReference type="EC" id="2.7.7.49" evidence="1"/>
<dbReference type="FunFam" id="3.10.20.370:FF:000001">
    <property type="entry name" value="Retrovirus-related Pol polyprotein from transposon 17.6-like protein"/>
    <property type="match status" value="1"/>
</dbReference>
<evidence type="ECO:0000256" key="3">
    <source>
        <dbReference type="ARBA" id="ARBA00022695"/>
    </source>
</evidence>
<keyword evidence="3" id="KW-0548">Nucleotidyltransferase</keyword>
<evidence type="ECO:0000313" key="14">
    <source>
        <dbReference type="EMBL" id="GBM50910.1"/>
    </source>
</evidence>
<evidence type="ECO:0000259" key="11">
    <source>
        <dbReference type="Pfam" id="PF22938"/>
    </source>
</evidence>
<dbReference type="Pfam" id="PF22938">
    <property type="entry name" value="Integrase_p58_C"/>
    <property type="match status" value="1"/>
</dbReference>
<evidence type="ECO:0000259" key="10">
    <source>
        <dbReference type="Pfam" id="PF17921"/>
    </source>
</evidence>
<dbReference type="Pfam" id="PF17917">
    <property type="entry name" value="RT_RNaseH"/>
    <property type="match status" value="1"/>
</dbReference>
<dbReference type="PANTHER" id="PTHR37984:SF5">
    <property type="entry name" value="PROTEIN NYNRIN-LIKE"/>
    <property type="match status" value="1"/>
</dbReference>
<protein>
    <recommendedName>
        <fullName evidence="1">RNA-directed DNA polymerase</fullName>
        <ecNumber evidence="1">2.7.7.49</ecNumber>
    </recommendedName>
</protein>
<sequence length="337" mass="39109">MQDGQEKPIAYASRSLTPTEKNYSTTEKECLAVIWAISKFRPYLFGKPFTVVTDHHSLCWLANVKDPSGRLARWALRLQEYDITIVYKSGRKHSDADSLSGNPLISTSAETCDEIPTLASVTEYIKEQLKGPKLKSIIKVLKRGDGYQNYLLKDGVLYKKTFDPMGQQWLLVVPKKLRGDILRSLHDAPTAGHLGFAKTYDRIRRKSEETRQLAKIHIKDAQASDKRRYDARHRSVSYKIGELVWVYTPIRKVGLSEKLLRRYFGPYRITRQMSEVTYEVESMEKDKKRRKLKDVVHVLRIKPYYEPKKQLGEEQHVVVSRRPVTRSQTRKQRDAVL</sequence>
<keyword evidence="7" id="KW-0695">RNA-directed DNA polymerase</keyword>
<dbReference type="GO" id="GO:0004519">
    <property type="term" value="F:endonuclease activity"/>
    <property type="evidence" value="ECO:0007669"/>
    <property type="project" value="UniProtKB-KW"/>
</dbReference>
<evidence type="ECO:0000259" key="9">
    <source>
        <dbReference type="Pfam" id="PF17917"/>
    </source>
</evidence>
<feature type="domain" description="Integrase zinc-binding" evidence="10">
    <location>
        <begin position="173"/>
        <end position="206"/>
    </location>
</feature>
<proteinExistence type="predicted"/>
<keyword evidence="4" id="KW-0540">Nuclease</keyword>
<keyword evidence="5" id="KW-0255">Endonuclease</keyword>